<accession>X0S5M3</accession>
<dbReference type="EMBL" id="BARS01004319">
    <property type="protein sequence ID" value="GAF76324.1"/>
    <property type="molecule type" value="Genomic_DNA"/>
</dbReference>
<proteinExistence type="predicted"/>
<protein>
    <submittedName>
        <fullName evidence="1">Uncharacterized protein</fullName>
    </submittedName>
</protein>
<reference evidence="1" key="1">
    <citation type="journal article" date="2014" name="Front. Microbiol.">
        <title>High frequency of phylogenetically diverse reductive dehalogenase-homologous genes in deep subseafloor sedimentary metagenomes.</title>
        <authorList>
            <person name="Kawai M."/>
            <person name="Futagami T."/>
            <person name="Toyoda A."/>
            <person name="Takaki Y."/>
            <person name="Nishi S."/>
            <person name="Hori S."/>
            <person name="Arai W."/>
            <person name="Tsubouchi T."/>
            <person name="Morono Y."/>
            <person name="Uchiyama I."/>
            <person name="Ito T."/>
            <person name="Fujiyama A."/>
            <person name="Inagaki F."/>
            <person name="Takami H."/>
        </authorList>
    </citation>
    <scope>NUCLEOTIDE SEQUENCE</scope>
    <source>
        <strain evidence="1">Expedition CK06-06</strain>
    </source>
</reference>
<gene>
    <name evidence="1" type="ORF">S01H1_08418</name>
</gene>
<sequence length="138" mass="15906">MCEDCLREACATIYGKEQHRWYFSPHAYDYESFADGLDKFIEYGDQYEIINAINPGKYGVEWVRKVVQGGRTAQVVTWEEAVEILRIAKEANEGENLVCINMTCICKRTRGGDVSEPICMFLIHPPKEEDARETFAER</sequence>
<feature type="non-terminal residue" evidence="1">
    <location>
        <position position="138"/>
    </location>
</feature>
<dbReference type="AlphaFoldDB" id="X0S5M3"/>
<evidence type="ECO:0000313" key="1">
    <source>
        <dbReference type="EMBL" id="GAF76324.1"/>
    </source>
</evidence>
<comment type="caution">
    <text evidence="1">The sequence shown here is derived from an EMBL/GenBank/DDBJ whole genome shotgun (WGS) entry which is preliminary data.</text>
</comment>
<organism evidence="1">
    <name type="scientific">marine sediment metagenome</name>
    <dbReference type="NCBI Taxonomy" id="412755"/>
    <lineage>
        <taxon>unclassified sequences</taxon>
        <taxon>metagenomes</taxon>
        <taxon>ecological metagenomes</taxon>
    </lineage>
</organism>
<name>X0S5M3_9ZZZZ</name>